<evidence type="ECO:0000313" key="4">
    <source>
        <dbReference type="EMBL" id="VVE85421.1"/>
    </source>
</evidence>
<feature type="coiled-coil region" evidence="1">
    <location>
        <begin position="297"/>
        <end position="380"/>
    </location>
</feature>
<proteinExistence type="predicted"/>
<keyword evidence="3" id="KW-0472">Membrane</keyword>
<dbReference type="InterPro" id="IPR027267">
    <property type="entry name" value="AH/BAR_dom_sf"/>
</dbReference>
<accession>A0A5E5BGV0</accession>
<dbReference type="EMBL" id="CABPSR010000027">
    <property type="protein sequence ID" value="VVE85421.1"/>
    <property type="molecule type" value="Genomic_DNA"/>
</dbReference>
<sequence length="946" mass="101478">MNTPLGRSPGSLGGTCQAPQASGDVLAPGAQVRLDVKQAEDAVAHAEQLAAAVAQAEQRVAEAEQGVVLAGRGAKAKGVAAGVVRSRSAVVSAELRVVGAELFAALAERVAARGPRGDSATRKAAQARLNAARAKLGAALAEQRERYGMAKFIGASASAERALAHEAADALGTVQYNLEVALEWLDEAERAPSQGGGGQGWDTKPTPVWVDRYLQPSDMRAKLAVAQAELAVARTVLSTAWQDAHPELQEARTGLEEAPSWREQARTELDKARTGLEEARTGLDKARTGLDKAHTGRDKARTEFDEARTELEEARTELDKARAELDKARTELDKARAELDKAYIALDKAHTGRDKARTEFDEARTELDKARAELATARTAWEAAQVDLPDARAALFAAHGEKLLKQTALIEARAALAASLQPLTASVEACIKALHPAVENRFDFRGLYNAQATITQLRAECERSQATPASLIASLSDMAASLAAASQEVHRSKDAFAPGWALKILQNLGAALGLVAACGVAASAALLALPSAAVISVATVGTLIALAAGTMGSTWAQERLRWYGTTQPSVCRETGLVEDHLQAVRAAAIRCEADFTLETIRVNLSAPAQLFFAPLLALDGSAKTIASGPTYGSTGHAILLGIRAGVISLKSDKGQALLCELLNAQARAAQAPDDRALRKFQQDERLHTVLRALEAHLAYRPGVSELVFLGNVCRGPLSSEQNADTRIREHMAACGVIYLRGRTDAHRGLLYRDETGAATIEPSAEYAFNTLTFAQWQAHDAIFCNEWVSPATRIKFAPPDGAVTAEVATDTLSLDEKYTILRESKSARAALSYRFEGGPKPPWDKTVTNPTYTYVGENATHYTNFKKQLEGKPLQVWIHPEPKLFSRHRPEPELVTVETHQRPTFDASWAELQARADGKTPGRAQPSATVYPKPETSPVPPFQDYA</sequence>
<gene>
    <name evidence="4" type="primary">smc_3</name>
    <name evidence="4" type="ORF">PSP31121_05239</name>
</gene>
<evidence type="ECO:0000256" key="1">
    <source>
        <dbReference type="SAM" id="Coils"/>
    </source>
</evidence>
<feature type="region of interest" description="Disordered" evidence="2">
    <location>
        <begin position="915"/>
        <end position="946"/>
    </location>
</feature>
<keyword evidence="3" id="KW-0812">Transmembrane</keyword>
<evidence type="ECO:0000256" key="3">
    <source>
        <dbReference type="SAM" id="Phobius"/>
    </source>
</evidence>
<keyword evidence="3" id="KW-1133">Transmembrane helix</keyword>
<evidence type="ECO:0000313" key="5">
    <source>
        <dbReference type="Proteomes" id="UP000335538"/>
    </source>
</evidence>
<dbReference type="Proteomes" id="UP000335538">
    <property type="component" value="Unassembled WGS sequence"/>
</dbReference>
<feature type="transmembrane region" description="Helical" evidence="3">
    <location>
        <begin position="508"/>
        <end position="529"/>
    </location>
</feature>
<organism evidence="4 5">
    <name type="scientific">Pandoraea sputorum</name>
    <dbReference type="NCBI Taxonomy" id="93222"/>
    <lineage>
        <taxon>Bacteria</taxon>
        <taxon>Pseudomonadati</taxon>
        <taxon>Pseudomonadota</taxon>
        <taxon>Betaproteobacteria</taxon>
        <taxon>Burkholderiales</taxon>
        <taxon>Burkholderiaceae</taxon>
        <taxon>Pandoraea</taxon>
    </lineage>
</organism>
<name>A0A5E5BGV0_9BURK</name>
<reference evidence="4 5" key="1">
    <citation type="submission" date="2019-08" db="EMBL/GenBank/DDBJ databases">
        <authorList>
            <person name="Peeters C."/>
        </authorList>
    </citation>
    <scope>NUCLEOTIDE SEQUENCE [LARGE SCALE GENOMIC DNA]</scope>
    <source>
        <strain evidence="4 5">LMG 31121</strain>
    </source>
</reference>
<protein>
    <submittedName>
        <fullName evidence="4">Chromosome partition protein Smc</fullName>
    </submittedName>
</protein>
<feature type="region of interest" description="Disordered" evidence="2">
    <location>
        <begin position="1"/>
        <end position="20"/>
    </location>
</feature>
<feature type="compositionally biased region" description="Pro residues" evidence="2">
    <location>
        <begin position="935"/>
        <end position="946"/>
    </location>
</feature>
<feature type="transmembrane region" description="Helical" evidence="3">
    <location>
        <begin position="535"/>
        <end position="556"/>
    </location>
</feature>
<dbReference type="Gene3D" id="1.20.120.330">
    <property type="entry name" value="Nucleotidyltransferases domain 2"/>
    <property type="match status" value="1"/>
</dbReference>
<feature type="coiled-coil region" evidence="1">
    <location>
        <begin position="36"/>
        <end position="66"/>
    </location>
</feature>
<keyword evidence="1" id="KW-0175">Coiled coil</keyword>
<evidence type="ECO:0000256" key="2">
    <source>
        <dbReference type="SAM" id="MobiDB-lite"/>
    </source>
</evidence>
<dbReference type="AlphaFoldDB" id="A0A5E5BGV0"/>
<dbReference type="SUPFAM" id="SSF103657">
    <property type="entry name" value="BAR/IMD domain-like"/>
    <property type="match status" value="2"/>
</dbReference>